<organism evidence="2 3">
    <name type="scientific">endosymbiont of Galathealinum brachiosum</name>
    <dbReference type="NCBI Taxonomy" id="2200906"/>
    <lineage>
        <taxon>Bacteria</taxon>
        <taxon>Pseudomonadati</taxon>
        <taxon>Pseudomonadota</taxon>
        <taxon>Gammaproteobacteria</taxon>
        <taxon>sulfur-oxidizing symbionts</taxon>
    </lineage>
</organism>
<evidence type="ECO:0000313" key="3">
    <source>
        <dbReference type="Proteomes" id="UP000254266"/>
    </source>
</evidence>
<proteinExistence type="predicted"/>
<comment type="caution">
    <text evidence="2">The sequence shown here is derived from an EMBL/GenBank/DDBJ whole genome shotgun (WGS) entry which is preliminary data.</text>
</comment>
<accession>A0A370DAR3</accession>
<dbReference type="AlphaFoldDB" id="A0A370DAR3"/>
<sequence length="140" mass="16451">MALQECWGLYEKQYEGSPLRVRLNEGIKDYVCHPRYMHQVCIAVPLNDVDESGFPFPEECKLLDELEMLLKEKLEQQQMSVFAAVVTSDGFRVFILYTYLPDFCLKTINDLNKDWIYHSVTSTTQEDRNWETIESLIENT</sequence>
<reference evidence="2 3" key="1">
    <citation type="journal article" date="2018" name="ISME J.">
        <title>Endosymbiont genomes yield clues of tubeworm success.</title>
        <authorList>
            <person name="Li Y."/>
            <person name="Liles M.R."/>
            <person name="Halanych K.M."/>
        </authorList>
    </citation>
    <scope>NUCLEOTIDE SEQUENCE [LARGE SCALE GENOMIC DNA]</scope>
    <source>
        <strain evidence="2">A1464</strain>
    </source>
</reference>
<protein>
    <recommendedName>
        <fullName evidence="1">DUF695 domain-containing protein</fullName>
    </recommendedName>
</protein>
<evidence type="ECO:0000259" key="1">
    <source>
        <dbReference type="Pfam" id="PF05117"/>
    </source>
</evidence>
<dbReference type="Proteomes" id="UP000254266">
    <property type="component" value="Unassembled WGS sequence"/>
</dbReference>
<keyword evidence="3" id="KW-1185">Reference proteome</keyword>
<name>A0A370DAR3_9GAMM</name>
<feature type="domain" description="DUF695" evidence="1">
    <location>
        <begin position="7"/>
        <end position="132"/>
    </location>
</feature>
<evidence type="ECO:0000313" key="2">
    <source>
        <dbReference type="EMBL" id="RDH81464.1"/>
    </source>
</evidence>
<dbReference type="EMBL" id="QFXC01000013">
    <property type="protein sequence ID" value="RDH81464.1"/>
    <property type="molecule type" value="Genomic_DNA"/>
</dbReference>
<gene>
    <name evidence="2" type="ORF">DIZ80_15395</name>
</gene>
<dbReference type="InterPro" id="IPR016097">
    <property type="entry name" value="DUF695"/>
</dbReference>
<dbReference type="Pfam" id="PF05117">
    <property type="entry name" value="DUF695"/>
    <property type="match status" value="1"/>
</dbReference>